<feature type="transmembrane region" description="Helical" evidence="1">
    <location>
        <begin position="63"/>
        <end position="84"/>
    </location>
</feature>
<dbReference type="AlphaFoldDB" id="A0A932CR59"/>
<organism evidence="2 3">
    <name type="scientific">Tectimicrobiota bacterium</name>
    <dbReference type="NCBI Taxonomy" id="2528274"/>
    <lineage>
        <taxon>Bacteria</taxon>
        <taxon>Pseudomonadati</taxon>
        <taxon>Nitrospinota/Tectimicrobiota group</taxon>
        <taxon>Candidatus Tectimicrobiota</taxon>
    </lineage>
</organism>
<keyword evidence="1" id="KW-1133">Transmembrane helix</keyword>
<feature type="non-terminal residue" evidence="2">
    <location>
        <position position="96"/>
    </location>
</feature>
<evidence type="ECO:0000313" key="2">
    <source>
        <dbReference type="EMBL" id="MBI2877938.1"/>
    </source>
</evidence>
<name>A0A932CR59_UNCTE</name>
<keyword evidence="1" id="KW-0812">Transmembrane</keyword>
<gene>
    <name evidence="2" type="ORF">HYY20_13765</name>
</gene>
<reference evidence="2" key="1">
    <citation type="submission" date="2020-07" db="EMBL/GenBank/DDBJ databases">
        <title>Huge and variable diversity of episymbiotic CPR bacteria and DPANN archaea in groundwater ecosystems.</title>
        <authorList>
            <person name="He C.Y."/>
            <person name="Keren R."/>
            <person name="Whittaker M."/>
            <person name="Farag I.F."/>
            <person name="Doudna J."/>
            <person name="Cate J.H.D."/>
            <person name="Banfield J.F."/>
        </authorList>
    </citation>
    <scope>NUCLEOTIDE SEQUENCE</scope>
    <source>
        <strain evidence="2">NC_groundwater_672_Ag_B-0.1um_62_36</strain>
    </source>
</reference>
<dbReference type="Proteomes" id="UP000769766">
    <property type="component" value="Unassembled WGS sequence"/>
</dbReference>
<dbReference type="EMBL" id="JACPRF010000418">
    <property type="protein sequence ID" value="MBI2877938.1"/>
    <property type="molecule type" value="Genomic_DNA"/>
</dbReference>
<evidence type="ECO:0000313" key="3">
    <source>
        <dbReference type="Proteomes" id="UP000769766"/>
    </source>
</evidence>
<keyword evidence="1" id="KW-0472">Membrane</keyword>
<comment type="caution">
    <text evidence="2">The sequence shown here is derived from an EMBL/GenBank/DDBJ whole genome shotgun (WGS) entry which is preliminary data.</text>
</comment>
<sequence>MNLKEVEARSATDADEDPWILLQGKGNEEILEIASHRLPGGYTLQVGQGSGERDRQLEHFREVFVGIMIPVILVGFAGGFFLGFRAFRPIRDLVQT</sequence>
<evidence type="ECO:0000256" key="1">
    <source>
        <dbReference type="SAM" id="Phobius"/>
    </source>
</evidence>
<accession>A0A932CR59</accession>
<protein>
    <submittedName>
        <fullName evidence="2">Uncharacterized protein</fullName>
    </submittedName>
</protein>
<proteinExistence type="predicted"/>